<dbReference type="GO" id="GO:0016746">
    <property type="term" value="F:acyltransferase activity"/>
    <property type="evidence" value="ECO:0007669"/>
    <property type="project" value="UniProtKB-KW"/>
</dbReference>
<evidence type="ECO:0000313" key="5">
    <source>
        <dbReference type="EMBL" id="KAF2995332.1"/>
    </source>
</evidence>
<dbReference type="InterPro" id="IPR023213">
    <property type="entry name" value="CAT-like_dom_sf"/>
</dbReference>
<evidence type="ECO:0000256" key="1">
    <source>
        <dbReference type="ARBA" id="ARBA00005179"/>
    </source>
</evidence>
<evidence type="ECO:0000256" key="3">
    <source>
        <dbReference type="ARBA" id="ARBA00022679"/>
    </source>
</evidence>
<dbReference type="AlphaFoldDB" id="A0A9P4T544"/>
<reference evidence="5" key="1">
    <citation type="submission" date="2019-04" db="EMBL/GenBank/DDBJ databases">
        <title>Sequencing of skin fungus with MAO and IRED activity.</title>
        <authorList>
            <person name="Marsaioli A.J."/>
            <person name="Bonatto J.M.C."/>
            <person name="Reis Junior O."/>
        </authorList>
    </citation>
    <scope>NUCLEOTIDE SEQUENCE</scope>
    <source>
        <strain evidence="5">30M1</strain>
    </source>
</reference>
<protein>
    <submittedName>
        <fullName evidence="5">Uncharacterized protein</fullName>
    </submittedName>
</protein>
<evidence type="ECO:0000256" key="4">
    <source>
        <dbReference type="ARBA" id="ARBA00023315"/>
    </source>
</evidence>
<keyword evidence="4" id="KW-0012">Acyltransferase</keyword>
<dbReference type="Gene3D" id="3.30.559.10">
    <property type="entry name" value="Chloramphenicol acetyltransferase-like domain"/>
    <property type="match status" value="2"/>
</dbReference>
<comment type="similarity">
    <text evidence="2">Belongs to the plant acyltransferase family.</text>
</comment>
<dbReference type="EMBL" id="SWKU01000033">
    <property type="protein sequence ID" value="KAF2995332.1"/>
    <property type="molecule type" value="Genomic_DNA"/>
</dbReference>
<sequence length="470" mass="52340">MLDDTKTLRNIVVTWTLRFNDVLDAHKLHTSLLRLIEIGDWKKVGGRLRFKEDGRLEIHVPQPFTAERPAVSYAHQSLAINIEDHPLTKTLPEATEVPSIQPGPQAFRTFAAPENAPETLEDFVYTDTPQLSLYITSFDNATLVALAWPHTLMDVMGQQALLHAWSLVLAGRESEVPPLLGARDDAICAAADAPVEKEEDYNLGQKRLKGWAMAAFGLRFAGDMLWNRVVETRTICLPKQAVAKLQRQAQGELDVQLDDRAEKPFISEGDVLTAWTLRAVATSLPQPRPVAALHALNARFRLSSLVQASGVYIQNMAVAAFTFISPEVATGPLGPIALENRRHLMEQSTEPQVLAYLRELQREQKSGCDPASMLYCDSNALLMPFTNWTRADFFKTANFSPAIVRAGETGQSRSNPPGTMVFHHAQSMRQSPAVRNVIVVLGKDHDDNYWLTGTLLPPAWARIEEELNRI</sequence>
<dbReference type="OrthoDB" id="21502at2759"/>
<organism evidence="5 6">
    <name type="scientific">Curvularia kusanoi</name>
    <name type="common">Cochliobolus kusanoi</name>
    <dbReference type="NCBI Taxonomy" id="90978"/>
    <lineage>
        <taxon>Eukaryota</taxon>
        <taxon>Fungi</taxon>
        <taxon>Dikarya</taxon>
        <taxon>Ascomycota</taxon>
        <taxon>Pezizomycotina</taxon>
        <taxon>Dothideomycetes</taxon>
        <taxon>Pleosporomycetidae</taxon>
        <taxon>Pleosporales</taxon>
        <taxon>Pleosporineae</taxon>
        <taxon>Pleosporaceae</taxon>
        <taxon>Curvularia</taxon>
    </lineage>
</organism>
<dbReference type="PANTHER" id="PTHR31896:SF69">
    <property type="entry name" value="FAMILY REGULATORY PROTEIN, PUTATIVE (AFU_ORTHOLOGUE AFUA_3G14730)-RELATED"/>
    <property type="match status" value="1"/>
</dbReference>
<dbReference type="Proteomes" id="UP000801428">
    <property type="component" value="Unassembled WGS sequence"/>
</dbReference>
<evidence type="ECO:0000256" key="2">
    <source>
        <dbReference type="ARBA" id="ARBA00009861"/>
    </source>
</evidence>
<name>A0A9P4T544_CURKU</name>
<comment type="caution">
    <text evidence="5">The sequence shown here is derived from an EMBL/GenBank/DDBJ whole genome shotgun (WGS) entry which is preliminary data.</text>
</comment>
<comment type="pathway">
    <text evidence="1">Secondary metabolite biosynthesis.</text>
</comment>
<dbReference type="InterPro" id="IPR051283">
    <property type="entry name" value="Sec_Metabolite_Acyltrans"/>
</dbReference>
<dbReference type="PANTHER" id="PTHR31896">
    <property type="entry name" value="FAMILY REGULATORY PROTEIN, PUTATIVE (AFU_ORTHOLOGUE AFUA_3G14730)-RELATED"/>
    <property type="match status" value="1"/>
</dbReference>
<proteinExistence type="inferred from homology"/>
<keyword evidence="6" id="KW-1185">Reference proteome</keyword>
<keyword evidence="3" id="KW-0808">Transferase</keyword>
<gene>
    <name evidence="5" type="ORF">E8E13_001521</name>
</gene>
<evidence type="ECO:0000313" key="6">
    <source>
        <dbReference type="Proteomes" id="UP000801428"/>
    </source>
</evidence>
<accession>A0A9P4T544</accession>